<dbReference type="AlphaFoldDB" id="A0A6G1EET4"/>
<sequence>MSYLLGCFQDFGVSFRSRYPHRWLRDGDEFYHCSRHRLDYTLGHTGLHLGTARDGAGQHTRLLEDRYMRGPVPAGDDICP</sequence>
<protein>
    <submittedName>
        <fullName evidence="1">Uncharacterized protein</fullName>
    </submittedName>
</protein>
<evidence type="ECO:0000313" key="1">
    <source>
        <dbReference type="EMBL" id="KAF0923096.1"/>
    </source>
</evidence>
<comment type="caution">
    <text evidence="1">The sequence shown here is derived from an EMBL/GenBank/DDBJ whole genome shotgun (WGS) entry which is preliminary data.</text>
</comment>
<reference evidence="1 2" key="1">
    <citation type="submission" date="2019-11" db="EMBL/GenBank/DDBJ databases">
        <title>Whole genome sequence of Oryza granulata.</title>
        <authorList>
            <person name="Li W."/>
        </authorList>
    </citation>
    <scope>NUCLEOTIDE SEQUENCE [LARGE SCALE GENOMIC DNA]</scope>
    <source>
        <strain evidence="2">cv. Menghai</strain>
        <tissue evidence="1">Leaf</tissue>
    </source>
</reference>
<name>A0A6G1EET4_9ORYZ</name>
<dbReference type="Proteomes" id="UP000479710">
    <property type="component" value="Unassembled WGS sequence"/>
</dbReference>
<organism evidence="1 2">
    <name type="scientific">Oryza meyeriana var. granulata</name>
    <dbReference type="NCBI Taxonomy" id="110450"/>
    <lineage>
        <taxon>Eukaryota</taxon>
        <taxon>Viridiplantae</taxon>
        <taxon>Streptophyta</taxon>
        <taxon>Embryophyta</taxon>
        <taxon>Tracheophyta</taxon>
        <taxon>Spermatophyta</taxon>
        <taxon>Magnoliopsida</taxon>
        <taxon>Liliopsida</taxon>
        <taxon>Poales</taxon>
        <taxon>Poaceae</taxon>
        <taxon>BOP clade</taxon>
        <taxon>Oryzoideae</taxon>
        <taxon>Oryzeae</taxon>
        <taxon>Oryzinae</taxon>
        <taxon>Oryza</taxon>
        <taxon>Oryza meyeriana</taxon>
    </lineage>
</organism>
<keyword evidence="2" id="KW-1185">Reference proteome</keyword>
<evidence type="ECO:0000313" key="2">
    <source>
        <dbReference type="Proteomes" id="UP000479710"/>
    </source>
</evidence>
<dbReference type="EMBL" id="SPHZ02000003">
    <property type="protein sequence ID" value="KAF0923096.1"/>
    <property type="molecule type" value="Genomic_DNA"/>
</dbReference>
<gene>
    <name evidence="1" type="ORF">E2562_003320</name>
</gene>
<proteinExistence type="predicted"/>
<accession>A0A6G1EET4</accession>